<reference evidence="7" key="1">
    <citation type="submission" date="2015-07" db="EMBL/GenBank/DDBJ databases">
        <title>Transcriptome Assembly of Anthurium amnicola.</title>
        <authorList>
            <person name="Suzuki J."/>
        </authorList>
    </citation>
    <scope>NUCLEOTIDE SEQUENCE</scope>
</reference>
<dbReference type="GO" id="GO:0005634">
    <property type="term" value="C:nucleus"/>
    <property type="evidence" value="ECO:0007669"/>
    <property type="project" value="TreeGrafter"/>
</dbReference>
<dbReference type="Gene3D" id="3.30.40.10">
    <property type="entry name" value="Zinc/RING finger domain, C3HC4 (zinc finger)"/>
    <property type="match status" value="1"/>
</dbReference>
<sequence length="398" mass="43258">RRRLILPCCVPSVFFPKRPSQLFSTGPQSRCSATTPHAEAAASSPRHFLLLRSQRQPPFATAPQLPLRRWIPRPSAAAPACRGFVHDERVGALLHPEVSPRSGTGAAAPLPLRRGGSRSRTGTGTGAPPSAPAPPPPPRLRAPAPLGPRRAPAPRLAPLRPRRRPPDGNRLGNPRGAGNFRSSSFEDFNGTNESSLGNHTHSEISSRNSGLRLTTNDRLPGAVLQARARLLERLRSISFTGSRQNPSSSGISWDEFVVSDDFRVIDSGDWETNIPLEGLESGSSFFDSTSQAEQSPLVPDQKKPPGLTREAISTLQCEVFKGLGDTSEVSKALLECCICLDRFQEGDSLIRLMCGHRFHPECLDPWVQTCGDCPYCRSWIVVDPVAEKEHSVVQGDVC</sequence>
<gene>
    <name evidence="7" type="primary">rnf12-a_0</name>
    <name evidence="7" type="ORF">g.40670</name>
</gene>
<dbReference type="GO" id="GO:0006511">
    <property type="term" value="P:ubiquitin-dependent protein catabolic process"/>
    <property type="evidence" value="ECO:0007669"/>
    <property type="project" value="TreeGrafter"/>
</dbReference>
<dbReference type="GO" id="GO:0061630">
    <property type="term" value="F:ubiquitin protein ligase activity"/>
    <property type="evidence" value="ECO:0007669"/>
    <property type="project" value="TreeGrafter"/>
</dbReference>
<protein>
    <submittedName>
        <fullName evidence="7">E3 ubiquitin-protein ligase RNF12-A</fullName>
    </submittedName>
</protein>
<evidence type="ECO:0000256" key="3">
    <source>
        <dbReference type="ARBA" id="ARBA00022833"/>
    </source>
</evidence>
<evidence type="ECO:0000256" key="5">
    <source>
        <dbReference type="SAM" id="MobiDB-lite"/>
    </source>
</evidence>
<dbReference type="SUPFAM" id="SSF57850">
    <property type="entry name" value="RING/U-box"/>
    <property type="match status" value="1"/>
</dbReference>
<organism evidence="7">
    <name type="scientific">Anthurium amnicola</name>
    <dbReference type="NCBI Taxonomy" id="1678845"/>
    <lineage>
        <taxon>Eukaryota</taxon>
        <taxon>Viridiplantae</taxon>
        <taxon>Streptophyta</taxon>
        <taxon>Embryophyta</taxon>
        <taxon>Tracheophyta</taxon>
        <taxon>Spermatophyta</taxon>
        <taxon>Magnoliopsida</taxon>
        <taxon>Liliopsida</taxon>
        <taxon>Araceae</taxon>
        <taxon>Pothoideae</taxon>
        <taxon>Potheae</taxon>
        <taxon>Anthurium</taxon>
    </lineage>
</organism>
<evidence type="ECO:0000256" key="2">
    <source>
        <dbReference type="ARBA" id="ARBA00022771"/>
    </source>
</evidence>
<feature type="compositionally biased region" description="Polar residues" evidence="5">
    <location>
        <begin position="180"/>
        <end position="214"/>
    </location>
</feature>
<dbReference type="InterPro" id="IPR051834">
    <property type="entry name" value="RING_finger_E3_ligase"/>
</dbReference>
<dbReference type="EMBL" id="GDJX01006627">
    <property type="protein sequence ID" value="JAT61309.1"/>
    <property type="molecule type" value="Transcribed_RNA"/>
</dbReference>
<feature type="compositionally biased region" description="Pro residues" evidence="5">
    <location>
        <begin position="129"/>
        <end position="140"/>
    </location>
</feature>
<feature type="compositionally biased region" description="Low complexity" evidence="5">
    <location>
        <begin position="109"/>
        <end position="128"/>
    </location>
</feature>
<accession>A0A1D1Z385</accession>
<dbReference type="SMART" id="SM00184">
    <property type="entry name" value="RING"/>
    <property type="match status" value="1"/>
</dbReference>
<dbReference type="AlphaFoldDB" id="A0A1D1Z385"/>
<dbReference type="Pfam" id="PF13639">
    <property type="entry name" value="zf-RING_2"/>
    <property type="match status" value="1"/>
</dbReference>
<feature type="domain" description="RING-type" evidence="6">
    <location>
        <begin position="336"/>
        <end position="377"/>
    </location>
</feature>
<feature type="compositionally biased region" description="Low complexity" evidence="5">
    <location>
        <begin position="141"/>
        <end position="159"/>
    </location>
</feature>
<keyword evidence="1" id="KW-0479">Metal-binding</keyword>
<name>A0A1D1Z385_9ARAE</name>
<feature type="region of interest" description="Disordered" evidence="5">
    <location>
        <begin position="95"/>
        <end position="214"/>
    </location>
</feature>
<dbReference type="PANTHER" id="PTHR45931:SF3">
    <property type="entry name" value="RING ZINC FINGER-CONTAINING PROTEIN"/>
    <property type="match status" value="1"/>
</dbReference>
<evidence type="ECO:0000259" key="6">
    <source>
        <dbReference type="PROSITE" id="PS50089"/>
    </source>
</evidence>
<evidence type="ECO:0000313" key="7">
    <source>
        <dbReference type="EMBL" id="JAT61309.1"/>
    </source>
</evidence>
<dbReference type="GO" id="GO:0008270">
    <property type="term" value="F:zinc ion binding"/>
    <property type="evidence" value="ECO:0007669"/>
    <property type="project" value="UniProtKB-KW"/>
</dbReference>
<dbReference type="InterPro" id="IPR001841">
    <property type="entry name" value="Znf_RING"/>
</dbReference>
<dbReference type="PROSITE" id="PS50089">
    <property type="entry name" value="ZF_RING_2"/>
    <property type="match status" value="1"/>
</dbReference>
<feature type="non-terminal residue" evidence="7">
    <location>
        <position position="1"/>
    </location>
</feature>
<dbReference type="PANTHER" id="PTHR45931">
    <property type="entry name" value="SI:CH211-59O9.10"/>
    <property type="match status" value="1"/>
</dbReference>
<keyword evidence="2 4" id="KW-0863">Zinc-finger</keyword>
<feature type="compositionally biased region" description="Polar residues" evidence="5">
    <location>
        <begin position="285"/>
        <end position="294"/>
    </location>
</feature>
<proteinExistence type="predicted"/>
<keyword evidence="3" id="KW-0862">Zinc</keyword>
<evidence type="ECO:0000256" key="1">
    <source>
        <dbReference type="ARBA" id="ARBA00022723"/>
    </source>
</evidence>
<feature type="region of interest" description="Disordered" evidence="5">
    <location>
        <begin position="285"/>
        <end position="306"/>
    </location>
</feature>
<evidence type="ECO:0000256" key="4">
    <source>
        <dbReference type="PROSITE-ProRule" id="PRU00175"/>
    </source>
</evidence>
<dbReference type="InterPro" id="IPR013083">
    <property type="entry name" value="Znf_RING/FYVE/PHD"/>
</dbReference>